<dbReference type="CTD" id="165904"/>
<feature type="region of interest" description="Disordered" evidence="6">
    <location>
        <begin position="1015"/>
        <end position="1067"/>
    </location>
</feature>
<comment type="similarity">
    <text evidence="5">Belongs to the Xin family.</text>
</comment>
<comment type="domain">
    <text evidence="5">Xin repeats bind F-actin.</text>
</comment>
<dbReference type="GeneTree" id="ENSGT00530000063779"/>
<feature type="compositionally biased region" description="Gly residues" evidence="6">
    <location>
        <begin position="398"/>
        <end position="410"/>
    </location>
</feature>
<feature type="compositionally biased region" description="Low complexity" evidence="6">
    <location>
        <begin position="1577"/>
        <end position="1586"/>
    </location>
</feature>
<feature type="region of interest" description="Disordered" evidence="6">
    <location>
        <begin position="1228"/>
        <end position="1428"/>
    </location>
</feature>
<evidence type="ECO:0000256" key="1">
    <source>
        <dbReference type="ARBA" id="ARBA00004282"/>
    </source>
</evidence>
<dbReference type="Ensembl" id="ENSOANT00000070417.1">
    <property type="protein sequence ID" value="ENSOANP00000036487.1"/>
    <property type="gene ID" value="ENSOANG00000043093.1"/>
</dbReference>
<feature type="compositionally biased region" description="Basic and acidic residues" evidence="6">
    <location>
        <begin position="1452"/>
        <end position="1462"/>
    </location>
</feature>
<feature type="compositionally biased region" description="Low complexity" evidence="6">
    <location>
        <begin position="1410"/>
        <end position="1423"/>
    </location>
</feature>
<feature type="region of interest" description="Disordered" evidence="6">
    <location>
        <begin position="965"/>
        <end position="999"/>
    </location>
</feature>
<dbReference type="PROSITE" id="PS51389">
    <property type="entry name" value="XIN"/>
    <property type="match status" value="8"/>
</dbReference>
<feature type="compositionally biased region" description="Low complexity" evidence="6">
    <location>
        <begin position="1600"/>
        <end position="1632"/>
    </location>
</feature>
<dbReference type="GO" id="GO:0051015">
    <property type="term" value="F:actin filament binding"/>
    <property type="evidence" value="ECO:0000318"/>
    <property type="project" value="GO_Central"/>
</dbReference>
<feature type="compositionally biased region" description="Basic and acidic residues" evidence="6">
    <location>
        <begin position="454"/>
        <end position="466"/>
    </location>
</feature>
<feature type="region of interest" description="Disordered" evidence="6">
    <location>
        <begin position="76"/>
        <end position="108"/>
    </location>
</feature>
<dbReference type="RefSeq" id="XP_028933723.1">
    <property type="nucleotide sequence ID" value="XM_029077890.1"/>
</dbReference>
<dbReference type="InParanoid" id="A0A6I8N6G6"/>
<feature type="repeat" description="Xin" evidence="5">
    <location>
        <begin position="297"/>
        <end position="312"/>
    </location>
</feature>
<dbReference type="OrthoDB" id="6129702at2759"/>
<feature type="compositionally biased region" description="Low complexity" evidence="6">
    <location>
        <begin position="1287"/>
        <end position="1296"/>
    </location>
</feature>
<feature type="region of interest" description="Disordered" evidence="6">
    <location>
        <begin position="888"/>
        <end position="941"/>
    </location>
</feature>
<name>A0A6I8N6G6_ORNAN</name>
<feature type="region of interest" description="Disordered" evidence="6">
    <location>
        <begin position="1449"/>
        <end position="1719"/>
    </location>
</feature>
<evidence type="ECO:0000256" key="6">
    <source>
        <dbReference type="SAM" id="MobiDB-lite"/>
    </source>
</evidence>
<feature type="region of interest" description="Disordered" evidence="6">
    <location>
        <begin position="599"/>
        <end position="622"/>
    </location>
</feature>
<dbReference type="InterPro" id="IPR030072">
    <property type="entry name" value="XIRP1/XIRP2"/>
</dbReference>
<feature type="region of interest" description="Disordered" evidence="6">
    <location>
        <begin position="149"/>
        <end position="176"/>
    </location>
</feature>
<keyword evidence="8" id="KW-1185">Reference proteome</keyword>
<dbReference type="Bgee" id="ENSOANG00000043093">
    <property type="expression patterns" value="Expressed in heart and 2 other cell types or tissues"/>
</dbReference>
<evidence type="ECO:0000256" key="4">
    <source>
        <dbReference type="ARBA" id="ARBA00023203"/>
    </source>
</evidence>
<dbReference type="GO" id="GO:0070161">
    <property type="term" value="C:anchoring junction"/>
    <property type="evidence" value="ECO:0007669"/>
    <property type="project" value="UniProtKB-SubCell"/>
</dbReference>
<feature type="region of interest" description="Disordered" evidence="6">
    <location>
        <begin position="205"/>
        <end position="225"/>
    </location>
</feature>
<dbReference type="Pfam" id="PF08043">
    <property type="entry name" value="Xin"/>
    <property type="match status" value="5"/>
</dbReference>
<evidence type="ECO:0000256" key="3">
    <source>
        <dbReference type="ARBA" id="ARBA00022949"/>
    </source>
</evidence>
<dbReference type="GO" id="GO:0007015">
    <property type="term" value="P:actin filament organization"/>
    <property type="evidence" value="ECO:0000318"/>
    <property type="project" value="GO_Central"/>
</dbReference>
<feature type="repeat" description="Xin" evidence="5">
    <location>
        <begin position="955"/>
        <end position="970"/>
    </location>
</feature>
<evidence type="ECO:0000256" key="5">
    <source>
        <dbReference type="PROSITE-ProRule" id="PRU00721"/>
    </source>
</evidence>
<evidence type="ECO:0000313" key="8">
    <source>
        <dbReference type="Proteomes" id="UP000002279"/>
    </source>
</evidence>
<feature type="compositionally biased region" description="Basic and acidic residues" evidence="6">
    <location>
        <begin position="908"/>
        <end position="920"/>
    </location>
</feature>
<keyword evidence="4 5" id="KW-0009">Actin-binding</keyword>
<feature type="repeat" description="Xin" evidence="5">
    <location>
        <begin position="749"/>
        <end position="764"/>
    </location>
</feature>
<sequence>MEDGFPAPPPPPPPAQDSATDPAQTPPEGPGALPPPPPKESFSRFYQQRQASELKRLYRHMHPELRRNLEETVAEDLADLLEAGSPGPQAPGGSDPAPAGGGGGGGGDVQCMRWIFDNWRLDAIGERPGPKKLTDEEAVLSGDVKATSLKFEGPGGGGATPLPAAPPPPPDSGAATGAVRTARWLFETQPLDALNKTRLEETELQEAVLQQPAQSEPEPRGDVQGTRRLFEGCGLDAARGPDQERSVLRLCSEIRDLQGGVQKTVKLFQTEPLCALRDGAGHMHEIQAVCREEIGSAAVSAARWLFETRPLDAIDRDPAARVHVVRGISLEEAARPDVSGARWLFETQPLDAIREVTVDEREFQSAPEVVSGPDVRKRRLLFETRALDSLTGEAGEEGAAGGEGEAGEAGRGPARPGPGEGEAAAGAVRSTLWLFETQPLGALGGGRCQVGRLQRVEPREEGRGDEGDGALEGRPAADSGEVKAFRALFEALPLDRIGPASPASPGGGVGAEAGVAVGHVRATQALFDASPLYVLRDGRGGLHRVTAVSREQEAGRGCLWLFETKPLDGAPRTAEVIRGLTREEAAAEDGRTARWFFETRPAEPAEPAEAQRGESPKGEAPTCRWLLETTRPPDAEDSGDPRVSVTPEPCTWMLEAQPPDGQGPPREQRLRAGQVSGVGGGVGGTVRRLFETEALGGQGGPRKAVRTCSRVEIPSGAVSRRREVFEAQPGAAQGAGGSAASAAGEVEPGSVRRFTWLFETRPMDGLNAAPGGIRELPAASGGASAGKRFVFETLALGQLQAQVDESELPPPPPLPRAAHACTMRFEGRPLYALRDADGGCHEVTAVRKEEVRRGTARGARWVFDTSPLDAAEGTEVFLVRAVTQEEGGRGAARWRFETEPLEPAARTPGERMDAPSREDAGPGDGVRSAAAGQSRAPVGPGRYVRTVSVSDQQRGHVRTSTWLFENRPLDSLRGPPEAGEPEAGEAPSPAMTTVQREDVSRGGVKRCAWLFETQPLDRLRDPPTPAEPGARGAEDERGEETQAKSTTWLFENAPRDGLSASPEGPEGSVRASLRALHACGAVLRGGVVIEARGPGRVRLARYQLGGPGHPEVRKEETVAGDLRDVLGPLLQRERLERPALLAEGDARGEIRLSPLQVPEASGPGAAAALGELVDRQDATARRGLVLQEAADGAVGLVVFSLPRTGAERGLVRLFADCIERGDLSHLGNLRREAEMDPSPGEPSEPSTGGLNPSQSVIHVDPLDASAARPLPRTQGEERPEQGGAGTPAGAPTDGPDLQAALRGLRWAAAEARTLQDHVQRKLQGDKTGGPPRPGPGPSDAGTPAASQQQSRPAPGPVSAEKRGRPSPDTGDTAQLAAAGAEPRHGERPGLGSGQQGTVAREGPEPAALAPGGSPSQEEGSPGSLQEALKSLERCQVNVSRGDFQAAMIYRNAGREKPGEAPRPRAAAIPGETTPADLGLAPPAARSRTEPPSLPGSGPQDQAPALRPKPSLPPKPAHLAGLGSPGQPPAPERKGPPARTPLQLAEERFREARQREPSLAAGAGGRAVAGAPQPMSDPGSPSGGSPPQRFSDGQLARPAEARPAQGQGEGGAAATPPSGSPGGDPSRGSPVPGRAGLVLQPRIGSPSFISIESVARKPAAKAAQERPPPDPTPARGGGVPEAGVEPLPVLPHPTRSGGSGDGAWGLRGPDSTASGRQKSMLEVQMGTVIVSAPTLRR</sequence>
<feature type="compositionally biased region" description="Gly residues" evidence="6">
    <location>
        <begin position="99"/>
        <end position="108"/>
    </location>
</feature>
<feature type="compositionally biased region" description="Low complexity" evidence="6">
    <location>
        <begin position="83"/>
        <end position="98"/>
    </location>
</feature>
<feature type="region of interest" description="Disordered" evidence="6">
    <location>
        <begin position="1"/>
        <end position="43"/>
    </location>
</feature>
<comment type="subcellular location">
    <subcellularLocation>
        <location evidence="1">Cell junction</location>
    </subcellularLocation>
</comment>
<organism evidence="7 8">
    <name type="scientific">Ornithorhynchus anatinus</name>
    <name type="common">Duckbill platypus</name>
    <dbReference type="NCBI Taxonomy" id="9258"/>
    <lineage>
        <taxon>Eukaryota</taxon>
        <taxon>Metazoa</taxon>
        <taxon>Chordata</taxon>
        <taxon>Craniata</taxon>
        <taxon>Vertebrata</taxon>
        <taxon>Euteleostomi</taxon>
        <taxon>Mammalia</taxon>
        <taxon>Monotremata</taxon>
        <taxon>Ornithorhynchidae</taxon>
        <taxon>Ornithorhynchus</taxon>
    </lineage>
</organism>
<protein>
    <submittedName>
        <fullName evidence="7">Xin actin binding repeat containing 1</fullName>
    </submittedName>
</protein>
<feature type="repeat" description="Xin" evidence="5">
    <location>
        <begin position="1002"/>
        <end position="1017"/>
    </location>
</feature>
<evidence type="ECO:0000256" key="2">
    <source>
        <dbReference type="ARBA" id="ARBA00022737"/>
    </source>
</evidence>
<feature type="repeat" description="Xin" evidence="5">
    <location>
        <begin position="336"/>
        <end position="351"/>
    </location>
</feature>
<reference evidence="7" key="1">
    <citation type="submission" date="2025-08" db="UniProtKB">
        <authorList>
            <consortium name="Ensembl"/>
        </authorList>
    </citation>
    <scope>IDENTIFICATION</scope>
    <source>
        <strain evidence="7">Glennie</strain>
    </source>
</reference>
<dbReference type="PANTHER" id="PTHR22591">
    <property type="entry name" value="XIN"/>
    <property type="match status" value="1"/>
</dbReference>
<dbReference type="Proteomes" id="UP000002279">
    <property type="component" value="Unplaced"/>
</dbReference>
<dbReference type="KEGG" id="oaa:100089968"/>
<evidence type="ECO:0000313" key="7">
    <source>
        <dbReference type="Ensembl" id="ENSOANP00000036487.1"/>
    </source>
</evidence>
<dbReference type="GeneID" id="100089968"/>
<feature type="compositionally biased region" description="Basic and acidic residues" evidence="6">
    <location>
        <begin position="1313"/>
        <end position="1324"/>
    </location>
</feature>
<feature type="repeat" description="Xin" evidence="5">
    <location>
        <begin position="177"/>
        <end position="192"/>
    </location>
</feature>
<feature type="region of interest" description="Disordered" evidence="6">
    <location>
        <begin position="453"/>
        <end position="477"/>
    </location>
</feature>
<feature type="compositionally biased region" description="Basic and acidic residues" evidence="6">
    <location>
        <begin position="1032"/>
        <end position="1042"/>
    </location>
</feature>
<accession>A0A6I8N6G6</accession>
<feature type="compositionally biased region" description="Pro residues" evidence="6">
    <location>
        <begin position="24"/>
        <end position="39"/>
    </location>
</feature>
<dbReference type="PANTHER" id="PTHR22591:SF2">
    <property type="entry name" value="XIN ACTIN-BINDING REPEAT-CONTAINING PROTEIN 1"/>
    <property type="match status" value="1"/>
</dbReference>
<keyword evidence="3" id="KW-0965">Cell junction</keyword>
<keyword evidence="2" id="KW-0677">Repeat</keyword>
<dbReference type="InterPro" id="IPR012510">
    <property type="entry name" value="Actin-binding_Xin_repeat"/>
</dbReference>
<feature type="region of interest" description="Disordered" evidence="6">
    <location>
        <begin position="390"/>
        <end position="425"/>
    </location>
</feature>
<reference evidence="7" key="2">
    <citation type="submission" date="2025-09" db="UniProtKB">
        <authorList>
            <consortium name="Ensembl"/>
        </authorList>
    </citation>
    <scope>IDENTIFICATION</scope>
    <source>
        <strain evidence="7">Glennie</strain>
    </source>
</reference>
<feature type="compositionally biased region" description="Basic and acidic residues" evidence="6">
    <location>
        <begin position="1544"/>
        <end position="1555"/>
    </location>
</feature>
<feature type="repeat" description="Xin" evidence="5">
    <location>
        <begin position="426"/>
        <end position="441"/>
    </location>
</feature>
<feature type="compositionally biased region" description="Pro residues" evidence="6">
    <location>
        <begin position="1"/>
        <end position="15"/>
    </location>
</feature>
<feature type="repeat" description="Xin" evidence="5">
    <location>
        <begin position="259"/>
        <end position="274"/>
    </location>
</feature>
<dbReference type="FunCoup" id="A0A6I8N6G6">
    <property type="interactions" value="20"/>
</dbReference>
<feature type="compositionally biased region" description="Low complexity" evidence="6">
    <location>
        <begin position="1237"/>
        <end position="1249"/>
    </location>
</feature>
<dbReference type="OMA" id="SHTEEMQ"/>
<gene>
    <name evidence="7" type="primary">XIRP1</name>
</gene>
<proteinExistence type="inferred from homology"/>